<protein>
    <recommendedName>
        <fullName evidence="8">C3H1-type domain-containing protein</fullName>
    </recommendedName>
</protein>
<feature type="domain" description="C3H1-type" evidence="8">
    <location>
        <begin position="203"/>
        <end position="230"/>
    </location>
</feature>
<dbReference type="CDD" id="cd20335">
    <property type="entry name" value="BRcat_RBR"/>
    <property type="match status" value="1"/>
</dbReference>
<evidence type="ECO:0000256" key="6">
    <source>
        <dbReference type="PROSITE-ProRule" id="PRU00723"/>
    </source>
</evidence>
<dbReference type="GO" id="GO:0005634">
    <property type="term" value="C:nucleus"/>
    <property type="evidence" value="ECO:0007669"/>
    <property type="project" value="TreeGrafter"/>
</dbReference>
<feature type="zinc finger region" description="C3H1-type" evidence="6">
    <location>
        <begin position="203"/>
        <end position="230"/>
    </location>
</feature>
<proteinExistence type="predicted"/>
<feature type="zinc finger region" description="C3H1-type" evidence="6">
    <location>
        <begin position="449"/>
        <end position="476"/>
    </location>
</feature>
<evidence type="ECO:0000313" key="9">
    <source>
        <dbReference type="EMBL" id="KAJ7043480.1"/>
    </source>
</evidence>
<evidence type="ECO:0000256" key="1">
    <source>
        <dbReference type="ARBA" id="ARBA00022723"/>
    </source>
</evidence>
<reference evidence="9" key="1">
    <citation type="submission" date="2023-03" db="EMBL/GenBank/DDBJ databases">
        <title>Massive genome expansion in bonnet fungi (Mycena s.s.) driven by repeated elements and novel gene families across ecological guilds.</title>
        <authorList>
            <consortium name="Lawrence Berkeley National Laboratory"/>
            <person name="Harder C.B."/>
            <person name="Miyauchi S."/>
            <person name="Viragh M."/>
            <person name="Kuo A."/>
            <person name="Thoen E."/>
            <person name="Andreopoulos B."/>
            <person name="Lu D."/>
            <person name="Skrede I."/>
            <person name="Drula E."/>
            <person name="Henrissat B."/>
            <person name="Morin E."/>
            <person name="Kohler A."/>
            <person name="Barry K."/>
            <person name="LaButti K."/>
            <person name="Morin E."/>
            <person name="Salamov A."/>
            <person name="Lipzen A."/>
            <person name="Mereny Z."/>
            <person name="Hegedus B."/>
            <person name="Baldrian P."/>
            <person name="Stursova M."/>
            <person name="Weitz H."/>
            <person name="Taylor A."/>
            <person name="Grigoriev I.V."/>
            <person name="Nagy L.G."/>
            <person name="Martin F."/>
            <person name="Kauserud H."/>
        </authorList>
    </citation>
    <scope>NUCLEOTIDE SEQUENCE</scope>
    <source>
        <strain evidence="9">CBHHK200</strain>
    </source>
</reference>
<feature type="region of interest" description="Disordered" evidence="7">
    <location>
        <begin position="22"/>
        <end position="50"/>
    </location>
</feature>
<dbReference type="PANTHER" id="PTHR13119:SF12">
    <property type="entry name" value="PROTEIN SUPPRESSOR OF SABLE"/>
    <property type="match status" value="1"/>
</dbReference>
<evidence type="ECO:0000256" key="2">
    <source>
        <dbReference type="ARBA" id="ARBA00022737"/>
    </source>
</evidence>
<keyword evidence="3 6" id="KW-0863">Zinc-finger</keyword>
<sequence length="1126" mass="124238">MRCKFIIQGSCGKRDSCPYFHNAIDPSSTSPSTNPSVPPETPPVSELDEHPLVVEETADITEPPTALSPDPSSPECAPLRASALSVTAAVFEPCKFRVTGQCVRGDSCMASHGEAVEPAYSPIPSVSPLIPDPKGEDEDWIQFSQEFIAQASTYDPSFPSESFVPRPMYPTDGGHVGHDPTPTYDPSFRSLYPQPTYQTTSESKTLRFCEYFARGTCRRGNACPLVHDIRAQNPAPETEFAVDQSATEVWHGAIEKHHAPIAKPCRYQGNCRRGNKCLFRHDSYDRPPSPRFTPVTAREPVAEEAGWLAETDDWVVDQQAASKWAVEDTATVPEPQSHNTYNNRAFKGTKSNWGQEIDDTQWHAEPKIDEQVQDAVASWFEETEAGWMQQTENNPDWSVDQQAAGEWMDDEPEDRRELDVAGSVPPEKDLGAEQSWSTPWPDAVPSSFPPPREYCKFFGQGHCSKGDNCKFLHVAQEEDVIEPEQDIDDMRQDQDFDLDLASAASIPLPPDPDIPPRSLYHCTVRFGDGAVPEEVVTSFDSVGLILSNYPPGLAHADLLQLAEPYGVVKNTTFRLSAGGVQAHIEFEEYSQAAKARANLNGMPLEEMVMHARLDSVASVSGTVHDLEIGREIKLVWDAPSVSGWAFYPTVGTAKEAAARLNGIMYGARTISAEYRKSKQSHSIPVRLEGLPLTVNREDLKKVCVGSSSVSLDPPNYRKAQNENILAYLADFGPVDCFEVLPTDPSQMKVTGFARFRTGEAAANAVQGLKDTTHDFLGKGRISAQSIFHSKYDCSRYPFAVIREELEQLRSSASDSACTLRLYDNPPTVHIYGRQGKPMAGIRKAVEDLLFGSDMGGWDPYFDTSSSEEALKRINGDDAIHIRPDRRRRVLRVWGNREKAEKQVARLLKHVKAKRHNLCIEEGFMPALIKGGLKSLRDEFGVSKILMDVRSQTLTVLGDIKTEVEGRLQALTPTRTATSSPKPGGCCLCFAEAVKPVELDCEHVYCSACLQLLLCPVPGLDFVTPTCVAEVGDQPNSSCLSDIPISLILHHTTNDNQEQLFESSLLSFVRSHSEYRFCTSGCPVTYRISIPGTIFTCPECHLDLCASCAVPVHPGSTCETVPETAFQ</sequence>
<name>A0AAD6TE83_9AGAR</name>
<dbReference type="PROSITE" id="PS50103">
    <property type="entry name" value="ZF_C3H1"/>
    <property type="match status" value="5"/>
</dbReference>
<feature type="region of interest" description="Disordered" evidence="7">
    <location>
        <begin position="405"/>
        <end position="444"/>
    </location>
</feature>
<feature type="zinc finger region" description="C3H1-type" evidence="6">
    <location>
        <begin position="1"/>
        <end position="24"/>
    </location>
</feature>
<dbReference type="PROSITE" id="PS00518">
    <property type="entry name" value="ZF_RING_1"/>
    <property type="match status" value="1"/>
</dbReference>
<dbReference type="EMBL" id="JARJCM010000009">
    <property type="protein sequence ID" value="KAJ7043480.1"/>
    <property type="molecule type" value="Genomic_DNA"/>
</dbReference>
<dbReference type="CDD" id="cd00590">
    <property type="entry name" value="RRM_SF"/>
    <property type="match status" value="1"/>
</dbReference>
<gene>
    <name evidence="9" type="ORF">C8F04DRAFT_1250907</name>
</gene>
<dbReference type="Pfam" id="PF00642">
    <property type="entry name" value="zf-CCCH"/>
    <property type="match status" value="1"/>
</dbReference>
<feature type="zinc finger region" description="C3H1-type" evidence="6">
    <location>
        <begin position="93"/>
        <end position="115"/>
    </location>
</feature>
<comment type="caution">
    <text evidence="9">The sequence shown here is derived from an EMBL/GenBank/DDBJ whole genome shotgun (WGS) entry which is preliminary data.</text>
</comment>
<dbReference type="Gene3D" id="4.10.1000.10">
    <property type="entry name" value="Zinc finger, CCCH-type"/>
    <property type="match status" value="2"/>
</dbReference>
<dbReference type="SUPFAM" id="SSF54928">
    <property type="entry name" value="RNA-binding domain, RBD"/>
    <property type="match status" value="2"/>
</dbReference>
<keyword evidence="10" id="KW-1185">Reference proteome</keyword>
<dbReference type="SUPFAM" id="SSF57850">
    <property type="entry name" value="RING/U-box"/>
    <property type="match status" value="2"/>
</dbReference>
<dbReference type="Pfam" id="PF01485">
    <property type="entry name" value="IBR"/>
    <property type="match status" value="1"/>
</dbReference>
<organism evidence="9 10">
    <name type="scientific">Mycena alexandri</name>
    <dbReference type="NCBI Taxonomy" id="1745969"/>
    <lineage>
        <taxon>Eukaryota</taxon>
        <taxon>Fungi</taxon>
        <taxon>Dikarya</taxon>
        <taxon>Basidiomycota</taxon>
        <taxon>Agaricomycotina</taxon>
        <taxon>Agaricomycetes</taxon>
        <taxon>Agaricomycetidae</taxon>
        <taxon>Agaricales</taxon>
        <taxon>Marasmiineae</taxon>
        <taxon>Mycenaceae</taxon>
        <taxon>Mycena</taxon>
    </lineage>
</organism>
<dbReference type="Gene3D" id="3.30.70.330">
    <property type="match status" value="1"/>
</dbReference>
<dbReference type="InterPro" id="IPR036855">
    <property type="entry name" value="Znf_CCCH_sf"/>
</dbReference>
<dbReference type="GO" id="GO:0003723">
    <property type="term" value="F:RNA binding"/>
    <property type="evidence" value="ECO:0007669"/>
    <property type="project" value="InterPro"/>
</dbReference>
<dbReference type="CDD" id="cd16449">
    <property type="entry name" value="RING-HC"/>
    <property type="match status" value="1"/>
</dbReference>
<keyword evidence="1 6" id="KW-0479">Metal-binding</keyword>
<dbReference type="SUPFAM" id="SSF90229">
    <property type="entry name" value="CCCH zinc finger"/>
    <property type="match status" value="2"/>
</dbReference>
<dbReference type="GO" id="GO:0008270">
    <property type="term" value="F:zinc ion binding"/>
    <property type="evidence" value="ECO:0007669"/>
    <property type="project" value="UniProtKB-KW"/>
</dbReference>
<dbReference type="PANTHER" id="PTHR13119">
    <property type="entry name" value="ZINC FINGER CCCH DOMAIN-CONTAINING PROTEI"/>
    <property type="match status" value="1"/>
</dbReference>
<keyword evidence="5 6" id="KW-0862">Zinc</keyword>
<evidence type="ECO:0000256" key="5">
    <source>
        <dbReference type="ARBA" id="ARBA00022833"/>
    </source>
</evidence>
<keyword evidence="2" id="KW-0677">Repeat</keyword>
<feature type="domain" description="C3H1-type" evidence="8">
    <location>
        <begin position="1"/>
        <end position="24"/>
    </location>
</feature>
<accession>A0AAD6TE83</accession>
<evidence type="ECO:0000256" key="7">
    <source>
        <dbReference type="SAM" id="MobiDB-lite"/>
    </source>
</evidence>
<feature type="domain" description="C3H1-type" evidence="8">
    <location>
        <begin position="449"/>
        <end position="476"/>
    </location>
</feature>
<dbReference type="InterPro" id="IPR035979">
    <property type="entry name" value="RBD_domain_sf"/>
</dbReference>
<evidence type="ECO:0000313" key="10">
    <source>
        <dbReference type="Proteomes" id="UP001218188"/>
    </source>
</evidence>
<evidence type="ECO:0000259" key="8">
    <source>
        <dbReference type="PROSITE" id="PS50103"/>
    </source>
</evidence>
<dbReference type="GO" id="GO:0045892">
    <property type="term" value="P:negative regulation of DNA-templated transcription"/>
    <property type="evidence" value="ECO:0007669"/>
    <property type="project" value="InterPro"/>
</dbReference>
<dbReference type="InterPro" id="IPR000571">
    <property type="entry name" value="Znf_CCCH"/>
</dbReference>
<keyword evidence="4" id="KW-0833">Ubl conjugation pathway</keyword>
<dbReference type="InterPro" id="IPR012677">
    <property type="entry name" value="Nucleotide-bd_a/b_plait_sf"/>
</dbReference>
<feature type="domain" description="C3H1-type" evidence="8">
    <location>
        <begin position="93"/>
        <end position="115"/>
    </location>
</feature>
<feature type="compositionally biased region" description="Low complexity" evidence="7">
    <location>
        <begin position="26"/>
        <end position="35"/>
    </location>
</feature>
<feature type="zinc finger region" description="C3H1-type" evidence="6">
    <location>
        <begin position="259"/>
        <end position="284"/>
    </location>
</feature>
<dbReference type="AlphaFoldDB" id="A0AAD6TE83"/>
<feature type="domain" description="C3H1-type" evidence="8">
    <location>
        <begin position="259"/>
        <end position="284"/>
    </location>
</feature>
<dbReference type="SMART" id="SM00356">
    <property type="entry name" value="ZnF_C3H1"/>
    <property type="match status" value="5"/>
</dbReference>
<evidence type="ECO:0000256" key="3">
    <source>
        <dbReference type="ARBA" id="ARBA00022771"/>
    </source>
</evidence>
<dbReference type="InterPro" id="IPR017907">
    <property type="entry name" value="Znf_RING_CS"/>
</dbReference>
<dbReference type="InterPro" id="IPR045124">
    <property type="entry name" value="Su(sable)-like"/>
</dbReference>
<dbReference type="Proteomes" id="UP001218188">
    <property type="component" value="Unassembled WGS sequence"/>
</dbReference>
<dbReference type="InterPro" id="IPR002867">
    <property type="entry name" value="IBR_dom"/>
</dbReference>
<evidence type="ECO:0000256" key="4">
    <source>
        <dbReference type="ARBA" id="ARBA00022786"/>
    </source>
</evidence>